<accession>A0A4U6TXN4</accession>
<feature type="signal peptide" evidence="1">
    <location>
        <begin position="1"/>
        <end position="18"/>
    </location>
</feature>
<keyword evidence="3" id="KW-1185">Reference proteome</keyword>
<proteinExistence type="predicted"/>
<dbReference type="AlphaFoldDB" id="A0A4U6TXN4"/>
<dbReference type="EMBL" id="CM016559">
    <property type="protein sequence ID" value="TKW02557.1"/>
    <property type="molecule type" value="Genomic_DNA"/>
</dbReference>
<organism evidence="2 3">
    <name type="scientific">Setaria viridis</name>
    <name type="common">Green bristlegrass</name>
    <name type="synonym">Setaria italica subsp. viridis</name>
    <dbReference type="NCBI Taxonomy" id="4556"/>
    <lineage>
        <taxon>Eukaryota</taxon>
        <taxon>Viridiplantae</taxon>
        <taxon>Streptophyta</taxon>
        <taxon>Embryophyta</taxon>
        <taxon>Tracheophyta</taxon>
        <taxon>Spermatophyta</taxon>
        <taxon>Magnoliopsida</taxon>
        <taxon>Liliopsida</taxon>
        <taxon>Poales</taxon>
        <taxon>Poaceae</taxon>
        <taxon>PACMAD clade</taxon>
        <taxon>Panicoideae</taxon>
        <taxon>Panicodae</taxon>
        <taxon>Paniceae</taxon>
        <taxon>Cenchrinae</taxon>
        <taxon>Setaria</taxon>
    </lineage>
</organism>
<evidence type="ECO:0000256" key="1">
    <source>
        <dbReference type="SAM" id="SignalP"/>
    </source>
</evidence>
<protein>
    <submittedName>
        <fullName evidence="2">Uncharacterized protein</fullName>
    </submittedName>
</protein>
<keyword evidence="1" id="KW-0732">Signal</keyword>
<reference evidence="2" key="1">
    <citation type="submission" date="2019-03" db="EMBL/GenBank/DDBJ databases">
        <title>WGS assembly of Setaria viridis.</title>
        <authorList>
            <person name="Huang P."/>
            <person name="Jenkins J."/>
            <person name="Grimwood J."/>
            <person name="Barry K."/>
            <person name="Healey A."/>
            <person name="Mamidi S."/>
            <person name="Sreedasyam A."/>
            <person name="Shu S."/>
            <person name="Feldman M."/>
            <person name="Wu J."/>
            <person name="Yu Y."/>
            <person name="Chen C."/>
            <person name="Johnson J."/>
            <person name="Rokhsar D."/>
            <person name="Baxter I."/>
            <person name="Schmutz J."/>
            <person name="Brutnell T."/>
            <person name="Kellogg E."/>
        </authorList>
    </citation>
    <scope>NUCLEOTIDE SEQUENCE [LARGE SCALE GENOMIC DNA]</scope>
</reference>
<feature type="chain" id="PRO_5020600675" evidence="1">
    <location>
        <begin position="19"/>
        <end position="193"/>
    </location>
</feature>
<dbReference type="Proteomes" id="UP000298652">
    <property type="component" value="Chromosome 8"/>
</dbReference>
<gene>
    <name evidence="2" type="ORF">SEVIR_8G249740v2</name>
</gene>
<name>A0A4U6TXN4_SETVI</name>
<dbReference type="Gramene" id="TKW02557">
    <property type="protein sequence ID" value="TKW02557"/>
    <property type="gene ID" value="SEVIR_8G249740v2"/>
</dbReference>
<evidence type="ECO:0000313" key="2">
    <source>
        <dbReference type="EMBL" id="TKW02557.1"/>
    </source>
</evidence>
<evidence type="ECO:0000313" key="3">
    <source>
        <dbReference type="Proteomes" id="UP000298652"/>
    </source>
</evidence>
<sequence length="193" mass="21713">MWASVLAAHIYSTGLCEAAPGTVTEWRAPHSSHQPPLVRLVAAVWSQAKTRTKTRSATVQRARSGPEDMVLHRAGLRKKPSKHAAALQQRNACPVFHVKCDLQYLGLFGALSIQGERESCLPSIQKNYREEHGRKVQQKRKSIAELEEPNRVHLYSHKSLTEAVGVLMLSVLKALIWRKCSELHCSFFKLRSI</sequence>